<dbReference type="InterPro" id="IPR058649">
    <property type="entry name" value="CzcB_C"/>
</dbReference>
<dbReference type="Gene3D" id="2.40.30.170">
    <property type="match status" value="1"/>
</dbReference>
<keyword evidence="2" id="KW-0813">Transport</keyword>
<dbReference type="GO" id="GO:0030288">
    <property type="term" value="C:outer membrane-bounded periplasmic space"/>
    <property type="evidence" value="ECO:0007669"/>
    <property type="project" value="TreeGrafter"/>
</dbReference>
<dbReference type="AlphaFoldDB" id="A0A1I5B5V2"/>
<evidence type="ECO:0000259" key="5">
    <source>
        <dbReference type="Pfam" id="PF25954"/>
    </source>
</evidence>
<dbReference type="STRING" id="578942.SAMN05216289_1527"/>
<evidence type="ECO:0000256" key="2">
    <source>
        <dbReference type="ARBA" id="ARBA00022448"/>
    </source>
</evidence>
<evidence type="ECO:0000259" key="7">
    <source>
        <dbReference type="Pfam" id="PF25975"/>
    </source>
</evidence>
<keyword evidence="4" id="KW-0732">Signal</keyword>
<dbReference type="InterPro" id="IPR058792">
    <property type="entry name" value="Beta-barrel_RND_2"/>
</dbReference>
<feature type="compositionally biased region" description="Basic and acidic residues" evidence="3">
    <location>
        <begin position="43"/>
        <end position="67"/>
    </location>
</feature>
<dbReference type="InterPro" id="IPR051909">
    <property type="entry name" value="MFP_Cation_Efflux"/>
</dbReference>
<dbReference type="PANTHER" id="PTHR30097">
    <property type="entry name" value="CATION EFFLUX SYSTEM PROTEIN CUSB"/>
    <property type="match status" value="1"/>
</dbReference>
<dbReference type="Gene3D" id="2.40.420.20">
    <property type="match status" value="1"/>
</dbReference>
<dbReference type="Pfam" id="PF25975">
    <property type="entry name" value="CzcB_C"/>
    <property type="match status" value="1"/>
</dbReference>
<comment type="similarity">
    <text evidence="1">Belongs to the membrane fusion protein (MFP) (TC 8.A.1) family.</text>
</comment>
<organism evidence="8 9">
    <name type="scientific">Dokdonella immobilis</name>
    <dbReference type="NCBI Taxonomy" id="578942"/>
    <lineage>
        <taxon>Bacteria</taxon>
        <taxon>Pseudomonadati</taxon>
        <taxon>Pseudomonadota</taxon>
        <taxon>Gammaproteobacteria</taxon>
        <taxon>Lysobacterales</taxon>
        <taxon>Rhodanobacteraceae</taxon>
        <taxon>Dokdonella</taxon>
    </lineage>
</organism>
<feature type="domain" description="CzcB-like C-terminal circularly permuted SH3-like" evidence="7">
    <location>
        <begin position="335"/>
        <end position="396"/>
    </location>
</feature>
<protein>
    <submittedName>
        <fullName evidence="8">Membrane fusion protein, cobalt-zinc-cadmium efflux system</fullName>
    </submittedName>
</protein>
<dbReference type="Gene3D" id="2.40.50.100">
    <property type="match status" value="1"/>
</dbReference>
<dbReference type="Pfam" id="PF25954">
    <property type="entry name" value="Beta-barrel_RND_2"/>
    <property type="match status" value="1"/>
</dbReference>
<evidence type="ECO:0000256" key="1">
    <source>
        <dbReference type="ARBA" id="ARBA00009477"/>
    </source>
</evidence>
<dbReference type="GO" id="GO:0060003">
    <property type="term" value="P:copper ion export"/>
    <property type="evidence" value="ECO:0007669"/>
    <property type="project" value="TreeGrafter"/>
</dbReference>
<feature type="chain" id="PRO_5011756724" evidence="4">
    <location>
        <begin position="19"/>
        <end position="410"/>
    </location>
</feature>
<feature type="domain" description="CusB-like beta-barrel" evidence="5">
    <location>
        <begin position="249"/>
        <end position="322"/>
    </location>
</feature>
<dbReference type="PROSITE" id="PS51257">
    <property type="entry name" value="PROKAR_LIPOPROTEIN"/>
    <property type="match status" value="1"/>
</dbReference>
<evidence type="ECO:0000256" key="4">
    <source>
        <dbReference type="SAM" id="SignalP"/>
    </source>
</evidence>
<dbReference type="PANTHER" id="PTHR30097:SF15">
    <property type="entry name" value="CATION EFFLUX SYSTEM PROTEIN CUSB"/>
    <property type="match status" value="1"/>
</dbReference>
<dbReference type="InterPro" id="IPR058647">
    <property type="entry name" value="BSH_CzcB-like"/>
</dbReference>
<evidence type="ECO:0000259" key="6">
    <source>
        <dbReference type="Pfam" id="PF25973"/>
    </source>
</evidence>
<sequence length="410" mass="43146">MRAIPMTPFRLMTLPLTAALLLTIAACSKSSDTESAQAPNAEKTTEADHAESGEADHAEGAEAHVEAGEEGEAAEPVKMDEAALEAAGIKLQTLQPSLLSEELRAPGEVVDSAYGTTLITPRVEALVVRRHAKLGDEVRTGAPLVTLASVEVSDAQAELRIAEQEWRRVSALGREAVAGRRITEAKVAVDRARAKAQAYGLPGTASGGVNGQFTLTAPHAGRITEDEFVVGERIEPGKALFRLVDESIVWVDAKLPSGTVSRIEPGSQATVVVGGERLAGKVMRSAHRTSDATRTASVRLEVPNQDDRLHGGDFVEVYFEAASAANTDNKAATQLAVPTDALVQLEGETVVFRRNAAGALEPVPVRAGEVIGDRTVIREGLKTGDTVVVAGAFAVKSQMLKAQLGEGHGH</sequence>
<feature type="domain" description="CzcB-like barrel-sandwich hybrid" evidence="6">
    <location>
        <begin position="117"/>
        <end position="245"/>
    </location>
</feature>
<name>A0A1I5B5V2_9GAMM</name>
<dbReference type="GO" id="GO:0016020">
    <property type="term" value="C:membrane"/>
    <property type="evidence" value="ECO:0007669"/>
    <property type="project" value="InterPro"/>
</dbReference>
<proteinExistence type="inferred from homology"/>
<keyword evidence="9" id="KW-1185">Reference proteome</keyword>
<dbReference type="OrthoDB" id="9806939at2"/>
<dbReference type="GO" id="GO:0022857">
    <property type="term" value="F:transmembrane transporter activity"/>
    <property type="evidence" value="ECO:0007669"/>
    <property type="project" value="InterPro"/>
</dbReference>
<dbReference type="RefSeq" id="WP_092410985.1">
    <property type="nucleotide sequence ID" value="NZ_FOVF01000052.1"/>
</dbReference>
<dbReference type="EMBL" id="FOVF01000052">
    <property type="protein sequence ID" value="SFN70086.1"/>
    <property type="molecule type" value="Genomic_DNA"/>
</dbReference>
<feature type="signal peptide" evidence="4">
    <location>
        <begin position="1"/>
        <end position="18"/>
    </location>
</feature>
<dbReference type="Gene3D" id="1.10.287.470">
    <property type="entry name" value="Helix hairpin bin"/>
    <property type="match status" value="1"/>
</dbReference>
<dbReference type="GO" id="GO:0046914">
    <property type="term" value="F:transition metal ion binding"/>
    <property type="evidence" value="ECO:0007669"/>
    <property type="project" value="TreeGrafter"/>
</dbReference>
<evidence type="ECO:0000313" key="8">
    <source>
        <dbReference type="EMBL" id="SFN70086.1"/>
    </source>
</evidence>
<reference evidence="8 9" key="1">
    <citation type="submission" date="2016-10" db="EMBL/GenBank/DDBJ databases">
        <authorList>
            <person name="de Groot N.N."/>
        </authorList>
    </citation>
    <scope>NUCLEOTIDE SEQUENCE [LARGE SCALE GENOMIC DNA]</scope>
    <source>
        <strain evidence="8 9">CGMCC 1.7659</strain>
    </source>
</reference>
<gene>
    <name evidence="8" type="ORF">SAMN05216289_1527</name>
</gene>
<dbReference type="GO" id="GO:0015679">
    <property type="term" value="P:plasma membrane copper ion transport"/>
    <property type="evidence" value="ECO:0007669"/>
    <property type="project" value="TreeGrafter"/>
</dbReference>
<dbReference type="Proteomes" id="UP000198575">
    <property type="component" value="Unassembled WGS sequence"/>
</dbReference>
<accession>A0A1I5B5V2</accession>
<dbReference type="NCBIfam" id="TIGR01730">
    <property type="entry name" value="RND_mfp"/>
    <property type="match status" value="1"/>
</dbReference>
<evidence type="ECO:0000256" key="3">
    <source>
        <dbReference type="SAM" id="MobiDB-lite"/>
    </source>
</evidence>
<feature type="region of interest" description="Disordered" evidence="3">
    <location>
        <begin position="32"/>
        <end position="76"/>
    </location>
</feature>
<dbReference type="Pfam" id="PF25973">
    <property type="entry name" value="BSH_CzcB"/>
    <property type="match status" value="1"/>
</dbReference>
<dbReference type="SUPFAM" id="SSF111369">
    <property type="entry name" value="HlyD-like secretion proteins"/>
    <property type="match status" value="1"/>
</dbReference>
<evidence type="ECO:0000313" key="9">
    <source>
        <dbReference type="Proteomes" id="UP000198575"/>
    </source>
</evidence>
<dbReference type="InterPro" id="IPR006143">
    <property type="entry name" value="RND_pump_MFP"/>
</dbReference>